<evidence type="ECO:0000256" key="3">
    <source>
        <dbReference type="ARBA" id="ARBA00022475"/>
    </source>
</evidence>
<dbReference type="PANTHER" id="PTHR43663">
    <property type="entry name" value="CHROMATE TRANSPORT PROTEIN-RELATED"/>
    <property type="match status" value="1"/>
</dbReference>
<dbReference type="PANTHER" id="PTHR43663:SF1">
    <property type="entry name" value="CHROMATE TRANSPORTER"/>
    <property type="match status" value="1"/>
</dbReference>
<accession>A0A3Q8S8G7</accession>
<evidence type="ECO:0000256" key="2">
    <source>
        <dbReference type="ARBA" id="ARBA00005262"/>
    </source>
</evidence>
<dbReference type="GO" id="GO:0005886">
    <property type="term" value="C:plasma membrane"/>
    <property type="evidence" value="ECO:0007669"/>
    <property type="project" value="UniProtKB-SubCell"/>
</dbReference>
<keyword evidence="9" id="KW-1185">Reference proteome</keyword>
<keyword evidence="6 7" id="KW-0472">Membrane</keyword>
<keyword evidence="3" id="KW-1003">Cell membrane</keyword>
<evidence type="ECO:0000256" key="7">
    <source>
        <dbReference type="SAM" id="Phobius"/>
    </source>
</evidence>
<dbReference type="Proteomes" id="UP000278804">
    <property type="component" value="Chromosome"/>
</dbReference>
<dbReference type="InterPro" id="IPR003370">
    <property type="entry name" value="Chromate_transpt"/>
</dbReference>
<feature type="transmembrane region" description="Helical" evidence="7">
    <location>
        <begin position="58"/>
        <end position="78"/>
    </location>
</feature>
<feature type="transmembrane region" description="Helical" evidence="7">
    <location>
        <begin position="84"/>
        <end position="101"/>
    </location>
</feature>
<organism evidence="8 9">
    <name type="scientific">Erysipelothrix piscisicarius</name>
    <dbReference type="NCBI Taxonomy" id="2485784"/>
    <lineage>
        <taxon>Bacteria</taxon>
        <taxon>Bacillati</taxon>
        <taxon>Bacillota</taxon>
        <taxon>Erysipelotrichia</taxon>
        <taxon>Erysipelotrichales</taxon>
        <taxon>Erysipelotrichaceae</taxon>
        <taxon>Erysipelothrix</taxon>
    </lineage>
</organism>
<reference evidence="8 9" key="1">
    <citation type="journal article" date="2020" name="Int. J. Syst. Evol. Microbiol.">
        <title>Description of Erysipelothrix piscisicarius sp. nov., an emergent fish pathogen, and assessment of virulence using a tiger barb (Puntigrus tetrazona) infection model.</title>
        <authorList>
            <person name="Pomaranski E.K."/>
            <person name="Griffin M.J."/>
            <person name="Camus A.C."/>
            <person name="Armwood A.R."/>
            <person name="Shelley J."/>
            <person name="Waldbieser G.C."/>
            <person name="LaFrentz B.R."/>
            <person name="Garcia J.C."/>
            <person name="Yanong R."/>
            <person name="Soto E."/>
        </authorList>
    </citation>
    <scope>NUCLEOTIDE SEQUENCE [LARGE SCALE GENOMIC DNA]</scope>
    <source>
        <strain evidence="8 9">15TAL0474</strain>
    </source>
</reference>
<protein>
    <submittedName>
        <fullName evidence="8">Chromate transporter</fullName>
    </submittedName>
</protein>
<feature type="transmembrane region" description="Helical" evidence="7">
    <location>
        <begin position="6"/>
        <end position="25"/>
    </location>
</feature>
<feature type="transmembrane region" description="Helical" evidence="7">
    <location>
        <begin position="113"/>
        <end position="136"/>
    </location>
</feature>
<dbReference type="KEGG" id="eri:EEI45_08470"/>
<evidence type="ECO:0000313" key="8">
    <source>
        <dbReference type="EMBL" id="AZK44729.1"/>
    </source>
</evidence>
<evidence type="ECO:0000256" key="1">
    <source>
        <dbReference type="ARBA" id="ARBA00004651"/>
    </source>
</evidence>
<name>A0A3Q8S8G7_9FIRM</name>
<keyword evidence="4 7" id="KW-0812">Transmembrane</keyword>
<keyword evidence="5 7" id="KW-1133">Transmembrane helix</keyword>
<evidence type="ECO:0000313" key="9">
    <source>
        <dbReference type="Proteomes" id="UP000278804"/>
    </source>
</evidence>
<dbReference type="RefSeq" id="WP_125164882.1">
    <property type="nucleotide sequence ID" value="NZ_CP034234.1"/>
</dbReference>
<dbReference type="EMBL" id="CP034234">
    <property type="protein sequence ID" value="AZK44729.1"/>
    <property type="molecule type" value="Genomic_DNA"/>
</dbReference>
<gene>
    <name evidence="8" type="ORF">EEI45_08470</name>
</gene>
<dbReference type="GO" id="GO:0015109">
    <property type="term" value="F:chromate transmembrane transporter activity"/>
    <property type="evidence" value="ECO:0007669"/>
    <property type="project" value="InterPro"/>
</dbReference>
<evidence type="ECO:0000256" key="5">
    <source>
        <dbReference type="ARBA" id="ARBA00022989"/>
    </source>
</evidence>
<dbReference type="InterPro" id="IPR052518">
    <property type="entry name" value="CHR_Transporter"/>
</dbReference>
<evidence type="ECO:0000256" key="4">
    <source>
        <dbReference type="ARBA" id="ARBA00022692"/>
    </source>
</evidence>
<proteinExistence type="inferred from homology"/>
<comment type="subcellular location">
    <subcellularLocation>
        <location evidence="1">Cell membrane</location>
        <topology evidence="1">Multi-pass membrane protein</topology>
    </subcellularLocation>
</comment>
<dbReference type="Pfam" id="PF02417">
    <property type="entry name" value="Chromate_transp"/>
    <property type="match status" value="1"/>
</dbReference>
<dbReference type="AlphaFoldDB" id="A0A3Q8S8G7"/>
<evidence type="ECO:0000256" key="6">
    <source>
        <dbReference type="ARBA" id="ARBA00023136"/>
    </source>
</evidence>
<sequence>MILWELFISFMQIGLVSFGGGYAALAPIQSQVVVGHGWLTMTEFTDLITISQMTPGPIALNAATFVGLRVAGIPGAVAATLGNVFPSIVIVLLLATIYYKFSDITIIQNVLDGLRPTVVALIASAGLTILITAFFGEGLRDISHFDVSNGILFVFATLGLRKFKLDPTKIIVLTGLLGIGVMVLEKL</sequence>
<comment type="similarity">
    <text evidence="2">Belongs to the chromate ion transporter (CHR) (TC 2.A.51) family.</text>
</comment>